<evidence type="ECO:0000256" key="1">
    <source>
        <dbReference type="PROSITE-ProRule" id="PRU00023"/>
    </source>
</evidence>
<comment type="caution">
    <text evidence="3">The sequence shown here is derived from an EMBL/GenBank/DDBJ whole genome shotgun (WGS) entry which is preliminary data.</text>
</comment>
<keyword evidence="1" id="KW-0040">ANK repeat</keyword>
<dbReference type="EMBL" id="MLFT02000005">
    <property type="protein sequence ID" value="PHT49120.1"/>
    <property type="molecule type" value="Genomic_DNA"/>
</dbReference>
<dbReference type="SUPFAM" id="SSF48403">
    <property type="entry name" value="Ankyrin repeat"/>
    <property type="match status" value="1"/>
</dbReference>
<name>A0A2G2WVB4_CAPBA</name>
<proteinExistence type="predicted"/>
<organism evidence="3 4">
    <name type="scientific">Capsicum baccatum</name>
    <name type="common">Peruvian pepper</name>
    <dbReference type="NCBI Taxonomy" id="33114"/>
    <lineage>
        <taxon>Eukaryota</taxon>
        <taxon>Viridiplantae</taxon>
        <taxon>Streptophyta</taxon>
        <taxon>Embryophyta</taxon>
        <taxon>Tracheophyta</taxon>
        <taxon>Spermatophyta</taxon>
        <taxon>Magnoliopsida</taxon>
        <taxon>eudicotyledons</taxon>
        <taxon>Gunneridae</taxon>
        <taxon>Pentapetalae</taxon>
        <taxon>asterids</taxon>
        <taxon>lamiids</taxon>
        <taxon>Solanales</taxon>
        <taxon>Solanaceae</taxon>
        <taxon>Solanoideae</taxon>
        <taxon>Capsiceae</taxon>
        <taxon>Capsicum</taxon>
    </lineage>
</organism>
<dbReference type="Pfam" id="PF12796">
    <property type="entry name" value="Ank_2"/>
    <property type="match status" value="1"/>
</dbReference>
<dbReference type="AlphaFoldDB" id="A0A2G2WVB4"/>
<protein>
    <submittedName>
        <fullName evidence="3">Uncharacterized protein</fullName>
    </submittedName>
</protein>
<feature type="repeat" description="ANK" evidence="1">
    <location>
        <begin position="6"/>
        <end position="38"/>
    </location>
</feature>
<feature type="compositionally biased region" description="Polar residues" evidence="2">
    <location>
        <begin position="126"/>
        <end position="142"/>
    </location>
</feature>
<gene>
    <name evidence="3" type="ORF">CQW23_13328</name>
</gene>
<reference evidence="4" key="2">
    <citation type="journal article" date="2017" name="J. Anim. Genet.">
        <title>Multiple reference genome sequences of hot pepper reveal the massive evolution of plant disease resistance genes by retroduplication.</title>
        <authorList>
            <person name="Kim S."/>
            <person name="Park J."/>
            <person name="Yeom S.-I."/>
            <person name="Kim Y.-M."/>
            <person name="Seo E."/>
            <person name="Kim K.-T."/>
            <person name="Kim M.-S."/>
            <person name="Lee J.M."/>
            <person name="Cheong K."/>
            <person name="Shin H.-S."/>
            <person name="Kim S.-B."/>
            <person name="Han K."/>
            <person name="Lee J."/>
            <person name="Park M."/>
            <person name="Lee H.-A."/>
            <person name="Lee H.-Y."/>
            <person name="Lee Y."/>
            <person name="Oh S."/>
            <person name="Lee J.H."/>
            <person name="Choi E."/>
            <person name="Choi E."/>
            <person name="Lee S.E."/>
            <person name="Jeon J."/>
            <person name="Kim H."/>
            <person name="Choi G."/>
            <person name="Song H."/>
            <person name="Lee J."/>
            <person name="Lee S.-C."/>
            <person name="Kwon J.-K."/>
            <person name="Lee H.-Y."/>
            <person name="Koo N."/>
            <person name="Hong Y."/>
            <person name="Kim R.W."/>
            <person name="Kang W.-H."/>
            <person name="Huh J.H."/>
            <person name="Kang B.-C."/>
            <person name="Yang T.-J."/>
            <person name="Lee Y.-H."/>
            <person name="Bennetzen J.L."/>
            <person name="Choi D."/>
        </authorList>
    </citation>
    <scope>NUCLEOTIDE SEQUENCE [LARGE SCALE GENOMIC DNA]</scope>
    <source>
        <strain evidence="4">cv. PBC81</strain>
    </source>
</reference>
<evidence type="ECO:0000313" key="3">
    <source>
        <dbReference type="EMBL" id="PHT49120.1"/>
    </source>
</evidence>
<dbReference type="InterPro" id="IPR002110">
    <property type="entry name" value="Ankyrin_rpt"/>
</dbReference>
<sequence length="142" mass="15741">MLSKQENETVLHIAANKGHTEVVRVLLALVEDHNTNDKLTRMIDASGDTALHKAMRSQHEDSEFEFPPNYAQEMPLYLAAESSFHDALINILESCNNPTYAAGPSNKMPLHAAVIQEHKGPRPILSSHQDPPLATSTYNPMD</sequence>
<dbReference type="PANTHER" id="PTHR24121:SF22">
    <property type="entry name" value="PROTEIN ACCELERATED CELL DEATH 6-LIKE"/>
    <property type="match status" value="1"/>
</dbReference>
<dbReference type="STRING" id="33114.A0A2G2WVB4"/>
<evidence type="ECO:0000256" key="2">
    <source>
        <dbReference type="SAM" id="MobiDB-lite"/>
    </source>
</evidence>
<dbReference type="OrthoDB" id="1847170at2759"/>
<dbReference type="SMART" id="SM00248">
    <property type="entry name" value="ANK"/>
    <property type="match status" value="2"/>
</dbReference>
<dbReference type="Gene3D" id="1.25.40.20">
    <property type="entry name" value="Ankyrin repeat-containing domain"/>
    <property type="match status" value="1"/>
</dbReference>
<dbReference type="Proteomes" id="UP000224567">
    <property type="component" value="Unassembled WGS sequence"/>
</dbReference>
<dbReference type="InterPro" id="IPR036770">
    <property type="entry name" value="Ankyrin_rpt-contain_sf"/>
</dbReference>
<reference evidence="3 4" key="1">
    <citation type="journal article" date="2017" name="Genome Biol.">
        <title>New reference genome sequences of hot pepper reveal the massive evolution of plant disease-resistance genes by retroduplication.</title>
        <authorList>
            <person name="Kim S."/>
            <person name="Park J."/>
            <person name="Yeom S.I."/>
            <person name="Kim Y.M."/>
            <person name="Seo E."/>
            <person name="Kim K.T."/>
            <person name="Kim M.S."/>
            <person name="Lee J.M."/>
            <person name="Cheong K."/>
            <person name="Shin H.S."/>
            <person name="Kim S.B."/>
            <person name="Han K."/>
            <person name="Lee J."/>
            <person name="Park M."/>
            <person name="Lee H.A."/>
            <person name="Lee H.Y."/>
            <person name="Lee Y."/>
            <person name="Oh S."/>
            <person name="Lee J.H."/>
            <person name="Choi E."/>
            <person name="Choi E."/>
            <person name="Lee S.E."/>
            <person name="Jeon J."/>
            <person name="Kim H."/>
            <person name="Choi G."/>
            <person name="Song H."/>
            <person name="Lee J."/>
            <person name="Lee S.C."/>
            <person name="Kwon J.K."/>
            <person name="Lee H.Y."/>
            <person name="Koo N."/>
            <person name="Hong Y."/>
            <person name="Kim R.W."/>
            <person name="Kang W.H."/>
            <person name="Huh J.H."/>
            <person name="Kang B.C."/>
            <person name="Yang T.J."/>
            <person name="Lee Y.H."/>
            <person name="Bennetzen J.L."/>
            <person name="Choi D."/>
        </authorList>
    </citation>
    <scope>NUCLEOTIDE SEQUENCE [LARGE SCALE GENOMIC DNA]</scope>
    <source>
        <strain evidence="4">cv. PBC81</strain>
    </source>
</reference>
<evidence type="ECO:0000313" key="4">
    <source>
        <dbReference type="Proteomes" id="UP000224567"/>
    </source>
</evidence>
<accession>A0A2G2WVB4</accession>
<keyword evidence="4" id="KW-1185">Reference proteome</keyword>
<dbReference type="PROSITE" id="PS50088">
    <property type="entry name" value="ANK_REPEAT"/>
    <property type="match status" value="1"/>
</dbReference>
<dbReference type="PROSITE" id="PS50297">
    <property type="entry name" value="ANK_REP_REGION"/>
    <property type="match status" value="1"/>
</dbReference>
<feature type="region of interest" description="Disordered" evidence="2">
    <location>
        <begin position="121"/>
        <end position="142"/>
    </location>
</feature>
<dbReference type="PANTHER" id="PTHR24121">
    <property type="entry name" value="NO MECHANORECEPTOR POTENTIAL C, ISOFORM D-RELATED"/>
    <property type="match status" value="1"/>
</dbReference>